<proteinExistence type="predicted"/>
<comment type="caution">
    <text evidence="7">The sequence shown here is derived from an EMBL/GenBank/DDBJ whole genome shotgun (WGS) entry which is preliminary data.</text>
</comment>
<dbReference type="InterPro" id="IPR053180">
    <property type="entry name" value="Ca-binding_acidic-repeat"/>
</dbReference>
<dbReference type="EMBL" id="JBBUKT010000012">
    <property type="protein sequence ID" value="MEK7953575.1"/>
    <property type="molecule type" value="Genomic_DNA"/>
</dbReference>
<keyword evidence="8" id="KW-1185">Reference proteome</keyword>
<evidence type="ECO:0000256" key="6">
    <source>
        <dbReference type="SAM" id="SignalP"/>
    </source>
</evidence>
<dbReference type="RefSeq" id="WP_341407341.1">
    <property type="nucleotide sequence ID" value="NZ_JBBUKT010000012.1"/>
</dbReference>
<dbReference type="Gene3D" id="4.10.1080.10">
    <property type="entry name" value="TSP type-3 repeat"/>
    <property type="match status" value="1"/>
</dbReference>
<keyword evidence="3 6" id="KW-0732">Signal</keyword>
<organism evidence="7 8">
    <name type="scientific">Luteolibacter soli</name>
    <dbReference type="NCBI Taxonomy" id="3135280"/>
    <lineage>
        <taxon>Bacteria</taxon>
        <taxon>Pseudomonadati</taxon>
        <taxon>Verrucomicrobiota</taxon>
        <taxon>Verrucomicrobiia</taxon>
        <taxon>Verrucomicrobiales</taxon>
        <taxon>Verrucomicrobiaceae</taxon>
        <taxon>Luteolibacter</taxon>
    </lineage>
</organism>
<dbReference type="Proteomes" id="UP001371305">
    <property type="component" value="Unassembled WGS sequence"/>
</dbReference>
<dbReference type="PANTHER" id="PTHR37467">
    <property type="entry name" value="EXPORTED CALCIUM-BINDING GLYCOPROTEIN-RELATED"/>
    <property type="match status" value="1"/>
</dbReference>
<feature type="region of interest" description="Disordered" evidence="5">
    <location>
        <begin position="984"/>
        <end position="1020"/>
    </location>
</feature>
<evidence type="ECO:0000313" key="7">
    <source>
        <dbReference type="EMBL" id="MEK7953575.1"/>
    </source>
</evidence>
<dbReference type="PANTHER" id="PTHR37467:SF1">
    <property type="entry name" value="EXPORTED CALCIUM-BINDING GLYCOPROTEIN"/>
    <property type="match status" value="1"/>
</dbReference>
<feature type="region of interest" description="Disordered" evidence="5">
    <location>
        <begin position="567"/>
        <end position="680"/>
    </location>
</feature>
<feature type="compositionally biased region" description="Low complexity" evidence="5">
    <location>
        <begin position="265"/>
        <end position="278"/>
    </location>
</feature>
<feature type="region of interest" description="Disordered" evidence="5">
    <location>
        <begin position="265"/>
        <end position="300"/>
    </location>
</feature>
<feature type="chain" id="PRO_5045334097" evidence="6">
    <location>
        <begin position="24"/>
        <end position="1528"/>
    </location>
</feature>
<name>A0ABU9B0R1_9BACT</name>
<evidence type="ECO:0000313" key="8">
    <source>
        <dbReference type="Proteomes" id="UP001371305"/>
    </source>
</evidence>
<dbReference type="InterPro" id="IPR028974">
    <property type="entry name" value="TSP_type-3_rpt"/>
</dbReference>
<feature type="compositionally biased region" description="Polar residues" evidence="5">
    <location>
        <begin position="984"/>
        <end position="1011"/>
    </location>
</feature>
<evidence type="ECO:0000256" key="1">
    <source>
        <dbReference type="ARBA" id="ARBA00004613"/>
    </source>
</evidence>
<feature type="compositionally biased region" description="Polar residues" evidence="5">
    <location>
        <begin position="577"/>
        <end position="586"/>
    </location>
</feature>
<feature type="signal peptide" evidence="6">
    <location>
        <begin position="1"/>
        <end position="23"/>
    </location>
</feature>
<evidence type="ECO:0000256" key="3">
    <source>
        <dbReference type="ARBA" id="ARBA00022729"/>
    </source>
</evidence>
<protein>
    <submittedName>
        <fullName evidence="7">Uncharacterized protein</fullName>
    </submittedName>
</protein>
<accession>A0ABU9B0R1</accession>
<gene>
    <name evidence="7" type="ORF">WKV53_23875</name>
</gene>
<dbReference type="Pfam" id="PF18884">
    <property type="entry name" value="TSP3_bac"/>
    <property type="match status" value="10"/>
</dbReference>
<evidence type="ECO:0000256" key="5">
    <source>
        <dbReference type="SAM" id="MobiDB-lite"/>
    </source>
</evidence>
<evidence type="ECO:0000256" key="4">
    <source>
        <dbReference type="ARBA" id="ARBA00022837"/>
    </source>
</evidence>
<dbReference type="InterPro" id="IPR059100">
    <property type="entry name" value="TSP3_bac"/>
</dbReference>
<evidence type="ECO:0000256" key="2">
    <source>
        <dbReference type="ARBA" id="ARBA00022525"/>
    </source>
</evidence>
<keyword evidence="2" id="KW-0964">Secreted</keyword>
<keyword evidence="4" id="KW-0106">Calcium</keyword>
<comment type="subcellular location">
    <subcellularLocation>
        <location evidence="1">Secreted</location>
    </subcellularLocation>
</comment>
<feature type="compositionally biased region" description="Polar residues" evidence="5">
    <location>
        <begin position="613"/>
        <end position="623"/>
    </location>
</feature>
<reference evidence="7 8" key="1">
    <citation type="submission" date="2024-04" db="EMBL/GenBank/DDBJ databases">
        <title>Luteolibacter sp. isolated from soil.</title>
        <authorList>
            <person name="An J."/>
        </authorList>
    </citation>
    <scope>NUCLEOTIDE SEQUENCE [LARGE SCALE GENOMIC DNA]</scope>
    <source>
        <strain evidence="7 8">Y139</strain>
    </source>
</reference>
<sequence length="1528" mass="160632">MKTSIRPVLPAVMLLGTTWQAHAAFSAVETFNALTNGAIGGQNGWVVTAGDTTTSTVIADPSNAANKVLKHLGTNDAYKILPTAIPDAAEGTLFYRLRLEGTSNNISFGLSDVSPPSLTDFATYEVQNASPSGTTFQARDGATTRSLFTMTTGVWYNFWCVINTTTDTFRIYVQRDGDPTYNTRTELVSSDGTWNFRNGVAANPLASFAILSNSTTSNILMDDIYVDPTPIANLTNPTVTTNPDADGDGLEDKWELFYFSSIATQNGTDGVTNGDNDGLSNEEEETRGTNPTLADTDGDTINDGTEVSGALNVAFGNLPTNPKLADTDGDGLTDSQEINGTLNTAFSNQATDPNLADSDNDGWADKTEITYPSNPNNNSSTPKVHELIGLVKRNGSFEYRDGAVKITNFKLGWDGSAGVDDIDAWATWTEQTTISTDSGVEATLATQGTMKGFCQGGNGAKNMSTYKPKANDIIRLTYDRVNGYATGDTYLIYDGTDLGAGFVQIPTSTARTGTSNGSYEILFKVPAGSPAIGRSIGVGIRNVSTGNWPGWDKVILSVQDADSDGDGLSDFAEDQYFGNNDDNPTTGELAVTTGAADSDGDGVSNAAEVAAGSNPTNINSTPTDLDGDGLADTWEIDNFSSITAQDGSGDPDGDFNNNEAEETAATGPNDAASWPDSDADTLNDGWEKLYFSGSLAQTATGNPDGDGFNNLAEMQAGSSPVDAAWTPSVPKLTHRWSFNGNLNDSVGTSPATIQNDTPANLGLSNTLSATSVTLAGGVKATTDWVKLGTNLIGGKKTPVTIEVWATQNAAQNWSRIWDFHSSTTESLYMSWTQTTTLTQDRVQWVDATTGTLDNTNAPYTLGTKYHVVMSIIPAVNSGGALTTGTTVTWYSKPSATGLLGPQKGSFTTTNTLSSLNDVINALGRSPFGDNNASATYDEVRIWDGSMTSGARQTLHAAGPENPSLADSDGDGLYDAWETAYFGNLTQTASGNPDGDSATNEAEQAGGSNPTVAASIPGDVDGDTLADDWELANFGNLDQIATGDPDGDFDTNSVEEDHGNVPTSKLSFYSSTADSVPDSWKTFYGITGQTGASDLDPGSPVGDGVTNENEFLNGTSPINRDTDGDGLTDGAEVTATSNPLVQDTDGDGLTDGAEVNQYGTSPVLADTDGDTFTDKYELDHAGNPTNAAVFPTQTAGFEKIEDFEGAGMTIGQTFNGINGWLVDAANVVVARPNGTGQAGHWVNGAMRKSLTYQARQILNGNTGTLFMQVYMPGSDVTLLDHSFSLSDTTGTGTGDNEAQAGYINGNMTVRNGGASYTSPYTHAMGTWFNVWLVADNNADTVKVWVESPSNATGQVLLNDAQVCSFRNGVAANPLIQVLFLDFDTDSIMVDNLYVDATAQNLTNPVNAGTDSDGDGMTDSWETTYFGGLGQIATGDFDNDGTDNLTEFRLGLIPNKGGSMFIATRSGGAIQWPSQAGVTFKIERSTTLGGGSWSQAQAAWPAAASPATSTSYTDPSPPVGKAFYRITLNP</sequence>